<feature type="active site" evidence="4">
    <location>
        <position position="135"/>
    </location>
</feature>
<dbReference type="eggNOG" id="COG2201">
    <property type="taxonomic scope" value="Bacteria"/>
</dbReference>
<comment type="caution">
    <text evidence="6">The sequence shown here is derived from an EMBL/GenBank/DDBJ whole genome shotgun (WGS) entry which is preliminary data.</text>
</comment>
<dbReference type="InterPro" id="IPR011247">
    <property type="entry name" value="Chemotax_prot-Glu_Me-esterase"/>
</dbReference>
<name>A0A0B8SYT9_9SPHI</name>
<dbReference type="InterPro" id="IPR035909">
    <property type="entry name" value="CheB_C"/>
</dbReference>
<comment type="catalytic activity">
    <reaction evidence="3">
        <text>[protein]-L-glutamate 5-O-methyl ester + H2O = L-glutamyl-[protein] + methanol + H(+)</text>
        <dbReference type="Rhea" id="RHEA:23236"/>
        <dbReference type="Rhea" id="RHEA-COMP:10208"/>
        <dbReference type="Rhea" id="RHEA-COMP:10311"/>
        <dbReference type="ChEBI" id="CHEBI:15377"/>
        <dbReference type="ChEBI" id="CHEBI:15378"/>
        <dbReference type="ChEBI" id="CHEBI:17790"/>
        <dbReference type="ChEBI" id="CHEBI:29973"/>
        <dbReference type="ChEBI" id="CHEBI:82795"/>
        <dbReference type="EC" id="3.1.1.61"/>
    </reaction>
</comment>
<dbReference type="AlphaFoldDB" id="A0A0B8SYT9"/>
<keyword evidence="1 4" id="KW-0378">Hydrolase</keyword>
<dbReference type="EC" id="3.1.1.61" evidence="2"/>
<dbReference type="STRING" id="1229276.DI53_3642"/>
<evidence type="ECO:0000313" key="6">
    <source>
        <dbReference type="EMBL" id="KGE12602.1"/>
    </source>
</evidence>
<dbReference type="PROSITE" id="PS50122">
    <property type="entry name" value="CHEB"/>
    <property type="match status" value="1"/>
</dbReference>
<dbReference type="Gene3D" id="3.40.50.180">
    <property type="entry name" value="Methylesterase CheB, C-terminal domain"/>
    <property type="match status" value="1"/>
</dbReference>
<reference evidence="6 7" key="2">
    <citation type="journal article" date="2015" name="PLoS ONE">
        <title>Whole-Genome Optical Mapping and Finished Genome Sequence of Sphingobacterium deserti sp. nov., a New Species Isolated from the Western Desert of China.</title>
        <authorList>
            <person name="Teng C."/>
            <person name="Zhou Z."/>
            <person name="Molnar I."/>
            <person name="Li X."/>
            <person name="Tang R."/>
            <person name="Chen M."/>
            <person name="Wang L."/>
            <person name="Su S."/>
            <person name="Zhang W."/>
            <person name="Lin M."/>
        </authorList>
    </citation>
    <scope>NUCLEOTIDE SEQUENCE [LARGE SCALE GENOMIC DNA]</scope>
    <source>
        <strain evidence="7">ACCC05744</strain>
    </source>
</reference>
<evidence type="ECO:0000256" key="1">
    <source>
        <dbReference type="ARBA" id="ARBA00022801"/>
    </source>
</evidence>
<dbReference type="GO" id="GO:0005737">
    <property type="term" value="C:cytoplasm"/>
    <property type="evidence" value="ECO:0007669"/>
    <property type="project" value="InterPro"/>
</dbReference>
<organism evidence="6 7">
    <name type="scientific">Sphingobacterium deserti</name>
    <dbReference type="NCBI Taxonomy" id="1229276"/>
    <lineage>
        <taxon>Bacteria</taxon>
        <taxon>Pseudomonadati</taxon>
        <taxon>Bacteroidota</taxon>
        <taxon>Sphingobacteriia</taxon>
        <taxon>Sphingobacteriales</taxon>
        <taxon>Sphingobacteriaceae</taxon>
        <taxon>Sphingobacterium</taxon>
    </lineage>
</organism>
<dbReference type="PIRSF" id="PIRSF036461">
    <property type="entry name" value="Chmtx_methlestr"/>
    <property type="match status" value="1"/>
</dbReference>
<dbReference type="EMBL" id="JJMU01000066">
    <property type="protein sequence ID" value="KGE12602.1"/>
    <property type="molecule type" value="Genomic_DNA"/>
</dbReference>
<evidence type="ECO:0000256" key="2">
    <source>
        <dbReference type="ARBA" id="ARBA00039140"/>
    </source>
</evidence>
<feature type="domain" description="CheB-type methylesterase" evidence="5">
    <location>
        <begin position="1"/>
        <end position="168"/>
    </location>
</feature>
<accession>A0A0B8SYT9</accession>
<dbReference type="RefSeq" id="WP_037503014.1">
    <property type="nucleotide sequence ID" value="NZ_JJMU01000066.1"/>
</dbReference>
<dbReference type="OrthoDB" id="1524092at2"/>
<evidence type="ECO:0000256" key="4">
    <source>
        <dbReference type="PROSITE-ProRule" id="PRU00050"/>
    </source>
</evidence>
<dbReference type="GO" id="GO:0000156">
    <property type="term" value="F:phosphorelay response regulator activity"/>
    <property type="evidence" value="ECO:0007669"/>
    <property type="project" value="InterPro"/>
</dbReference>
<gene>
    <name evidence="6" type="ORF">DI53_3642</name>
</gene>
<evidence type="ECO:0000259" key="5">
    <source>
        <dbReference type="PROSITE" id="PS50122"/>
    </source>
</evidence>
<feature type="active site" evidence="4">
    <location>
        <position position="42"/>
    </location>
</feature>
<evidence type="ECO:0000256" key="3">
    <source>
        <dbReference type="ARBA" id="ARBA00048267"/>
    </source>
</evidence>
<dbReference type="SUPFAM" id="SSF52738">
    <property type="entry name" value="Methylesterase CheB, C-terminal domain"/>
    <property type="match status" value="1"/>
</dbReference>
<dbReference type="InterPro" id="IPR000673">
    <property type="entry name" value="Sig_transdc_resp-reg_Me-estase"/>
</dbReference>
<sequence length="329" mass="36773">MSSKEVYNIVVIGASAGGLPVLSDVLASLSTKTKVSVFIVIHLSESVNPTYTLQRLQERSALPIVIAEEGMPIEHNRVYLAPADQHMMLEKDRILVRRGALENHWRPSIDVLFRTAAAAYDSCVTGIILSGLLDDGTSGMMAIKSAGGRCLVQEPEEASYADMPRNVLSNIAVDYRVSAHEITYILADIYSRGDCLPQEVPKDLQQEAAITLRMSSNMESTITLGDPTLMTCPDCGGVLTKIEEHGHTRYRCYTGHVFSEPQLDDQYLKRTEETLWVALRMMEERRNFMVNMDNRPQFSPDTTGRRAQRINELKDHITQLKSLLTSLNN</sequence>
<dbReference type="CDD" id="cd16433">
    <property type="entry name" value="CheB"/>
    <property type="match status" value="1"/>
</dbReference>
<evidence type="ECO:0000313" key="7">
    <source>
        <dbReference type="Proteomes" id="UP000031802"/>
    </source>
</evidence>
<dbReference type="Proteomes" id="UP000031802">
    <property type="component" value="Unassembled WGS sequence"/>
</dbReference>
<keyword evidence="7" id="KW-1185">Reference proteome</keyword>
<feature type="active site" evidence="4">
    <location>
        <position position="15"/>
    </location>
</feature>
<dbReference type="GO" id="GO:0006935">
    <property type="term" value="P:chemotaxis"/>
    <property type="evidence" value="ECO:0007669"/>
    <property type="project" value="UniProtKB-UniRule"/>
</dbReference>
<dbReference type="Pfam" id="PF01339">
    <property type="entry name" value="CheB_methylest"/>
    <property type="match status" value="1"/>
</dbReference>
<keyword evidence="4" id="KW-0145">Chemotaxis</keyword>
<dbReference type="PATRIC" id="fig|1229276.3.peg.3765"/>
<dbReference type="PANTHER" id="PTHR42872:SF6">
    <property type="entry name" value="PROTEIN-GLUTAMATE METHYLESTERASE_PROTEIN-GLUTAMINE GLUTAMINASE"/>
    <property type="match status" value="1"/>
</dbReference>
<dbReference type="GO" id="GO:0008984">
    <property type="term" value="F:protein-glutamate methylesterase activity"/>
    <property type="evidence" value="ECO:0007669"/>
    <property type="project" value="UniProtKB-EC"/>
</dbReference>
<dbReference type="PANTHER" id="PTHR42872">
    <property type="entry name" value="PROTEIN-GLUTAMATE METHYLESTERASE/PROTEIN-GLUTAMINE GLUTAMINASE"/>
    <property type="match status" value="1"/>
</dbReference>
<proteinExistence type="predicted"/>
<reference evidence="7" key="1">
    <citation type="submission" date="2014-04" db="EMBL/GenBank/DDBJ databases">
        <title>Whole-Genome optical mapping and complete genome sequence of Sphingobacterium deserti sp. nov., a new spaces isolated from desert in the west of China.</title>
        <authorList>
            <person name="Teng C."/>
            <person name="Zhou Z."/>
            <person name="Li X."/>
            <person name="Chen M."/>
            <person name="Lin M."/>
            <person name="Wang L."/>
            <person name="Su S."/>
            <person name="Zhang C."/>
            <person name="Zhang W."/>
        </authorList>
    </citation>
    <scope>NUCLEOTIDE SEQUENCE [LARGE SCALE GENOMIC DNA]</scope>
    <source>
        <strain evidence="7">ACCC05744</strain>
    </source>
</reference>
<protein>
    <recommendedName>
        <fullName evidence="2">protein-glutamate methylesterase</fullName>
        <ecNumber evidence="2">3.1.1.61</ecNumber>
    </recommendedName>
</protein>